<sequence>MKADYCPPEQRRFTSAQMRTIEMSKRIAPLSVNSHYFHKHHSGAPRFSTTAQDFVRPDRMPGSPRLSAR</sequence>
<accession>A0A9X0CZ82</accession>
<protein>
    <submittedName>
        <fullName evidence="2">Uncharacterized protein</fullName>
    </submittedName>
</protein>
<comment type="caution">
    <text evidence="2">The sequence shown here is derived from an EMBL/GenBank/DDBJ whole genome shotgun (WGS) entry which is preliminary data.</text>
</comment>
<proteinExistence type="predicted"/>
<dbReference type="OrthoDB" id="26525at2759"/>
<reference evidence="2" key="1">
    <citation type="submission" date="2023-01" db="EMBL/GenBank/DDBJ databases">
        <title>Genome assembly of the deep-sea coral Lophelia pertusa.</title>
        <authorList>
            <person name="Herrera S."/>
            <person name="Cordes E."/>
        </authorList>
    </citation>
    <scope>NUCLEOTIDE SEQUENCE</scope>
    <source>
        <strain evidence="2">USNM1676648</strain>
        <tissue evidence="2">Polyp</tissue>
    </source>
</reference>
<evidence type="ECO:0000313" key="2">
    <source>
        <dbReference type="EMBL" id="KAJ7379843.1"/>
    </source>
</evidence>
<evidence type="ECO:0000256" key="1">
    <source>
        <dbReference type="SAM" id="MobiDB-lite"/>
    </source>
</evidence>
<feature type="region of interest" description="Disordered" evidence="1">
    <location>
        <begin position="41"/>
        <end position="69"/>
    </location>
</feature>
<dbReference type="AlphaFoldDB" id="A0A9X0CZ82"/>
<organism evidence="2 3">
    <name type="scientific">Desmophyllum pertusum</name>
    <dbReference type="NCBI Taxonomy" id="174260"/>
    <lineage>
        <taxon>Eukaryota</taxon>
        <taxon>Metazoa</taxon>
        <taxon>Cnidaria</taxon>
        <taxon>Anthozoa</taxon>
        <taxon>Hexacorallia</taxon>
        <taxon>Scleractinia</taxon>
        <taxon>Caryophylliina</taxon>
        <taxon>Caryophylliidae</taxon>
        <taxon>Desmophyllum</taxon>
    </lineage>
</organism>
<name>A0A9X0CZ82_9CNID</name>
<dbReference type="Proteomes" id="UP001163046">
    <property type="component" value="Unassembled WGS sequence"/>
</dbReference>
<gene>
    <name evidence="2" type="ORF">OS493_012592</name>
</gene>
<dbReference type="EMBL" id="MU826355">
    <property type="protein sequence ID" value="KAJ7379843.1"/>
    <property type="molecule type" value="Genomic_DNA"/>
</dbReference>
<evidence type="ECO:0000313" key="3">
    <source>
        <dbReference type="Proteomes" id="UP001163046"/>
    </source>
</evidence>
<keyword evidence="3" id="KW-1185">Reference proteome</keyword>